<evidence type="ECO:0000313" key="2">
    <source>
        <dbReference type="Proteomes" id="UP000005239"/>
    </source>
</evidence>
<keyword evidence="2" id="KW-1185">Reference proteome</keyword>
<name>A0A2A6CTY7_PRIPA</name>
<dbReference type="OrthoDB" id="9983162at2759"/>
<organism evidence="1 2">
    <name type="scientific">Pristionchus pacificus</name>
    <name type="common">Parasitic nematode worm</name>
    <dbReference type="NCBI Taxonomy" id="54126"/>
    <lineage>
        <taxon>Eukaryota</taxon>
        <taxon>Metazoa</taxon>
        <taxon>Ecdysozoa</taxon>
        <taxon>Nematoda</taxon>
        <taxon>Chromadorea</taxon>
        <taxon>Rhabditida</taxon>
        <taxon>Rhabditina</taxon>
        <taxon>Diplogasteromorpha</taxon>
        <taxon>Diplogasteroidea</taxon>
        <taxon>Neodiplogasteridae</taxon>
        <taxon>Pristionchus</taxon>
    </lineage>
</organism>
<sequence>VEEARGEPYEGQVGVAHVIKNRTRANRGYFGGGSIAGVCLHPNQFSCWNNVKQENIHPIGQGWEEMDEWVRGVLDGTVADPTNGALYYINPKLCNPSWVKNLKVGIKIANHQFYNEK</sequence>
<evidence type="ECO:0000313" key="1">
    <source>
        <dbReference type="EnsemblMetazoa" id="PPA39165.1"/>
    </source>
</evidence>
<accession>A0A8R1YSC5</accession>
<reference evidence="2" key="1">
    <citation type="journal article" date="2008" name="Nat. Genet.">
        <title>The Pristionchus pacificus genome provides a unique perspective on nematode lifestyle and parasitism.</title>
        <authorList>
            <person name="Dieterich C."/>
            <person name="Clifton S.W."/>
            <person name="Schuster L.N."/>
            <person name="Chinwalla A."/>
            <person name="Delehaunty K."/>
            <person name="Dinkelacker I."/>
            <person name="Fulton L."/>
            <person name="Fulton R."/>
            <person name="Godfrey J."/>
            <person name="Minx P."/>
            <person name="Mitreva M."/>
            <person name="Roeseler W."/>
            <person name="Tian H."/>
            <person name="Witte H."/>
            <person name="Yang S.P."/>
            <person name="Wilson R.K."/>
            <person name="Sommer R.J."/>
        </authorList>
    </citation>
    <scope>NUCLEOTIDE SEQUENCE [LARGE SCALE GENOMIC DNA]</scope>
    <source>
        <strain evidence="2">PS312</strain>
    </source>
</reference>
<dbReference type="GO" id="GO:0016787">
    <property type="term" value="F:hydrolase activity"/>
    <property type="evidence" value="ECO:0007669"/>
    <property type="project" value="InterPro"/>
</dbReference>
<dbReference type="Gene3D" id="1.10.10.2520">
    <property type="entry name" value="Cell wall hydrolase SleB, domain 1"/>
    <property type="match status" value="1"/>
</dbReference>
<dbReference type="Proteomes" id="UP000005239">
    <property type="component" value="Unassembled WGS sequence"/>
</dbReference>
<dbReference type="InterPro" id="IPR042047">
    <property type="entry name" value="SleB_dom1"/>
</dbReference>
<gene>
    <name evidence="1" type="primary">WBGene00277534</name>
</gene>
<dbReference type="Pfam" id="PF07486">
    <property type="entry name" value="Hydrolase_2"/>
    <property type="match status" value="1"/>
</dbReference>
<dbReference type="EnsemblMetazoa" id="PPA39165.1">
    <property type="protein sequence ID" value="PPA39165.1"/>
    <property type="gene ID" value="WBGene00277534"/>
</dbReference>
<proteinExistence type="predicted"/>
<accession>A0A2A6CTY7</accession>
<reference evidence="1" key="2">
    <citation type="submission" date="2022-06" db="UniProtKB">
        <authorList>
            <consortium name="EnsemblMetazoa"/>
        </authorList>
    </citation>
    <scope>IDENTIFICATION</scope>
    <source>
        <strain evidence="1">PS312</strain>
    </source>
</reference>
<dbReference type="AlphaFoldDB" id="A0A2A6CTY7"/>
<protein>
    <submittedName>
        <fullName evidence="1">Hydrolase_2 domain-containing protein</fullName>
    </submittedName>
</protein>
<dbReference type="Gene3D" id="6.20.240.60">
    <property type="match status" value="1"/>
</dbReference>
<dbReference type="InterPro" id="IPR011105">
    <property type="entry name" value="Cell_wall_hydrolase_SleB"/>
</dbReference>